<feature type="domain" description="Metallo-beta-lactamase" evidence="2">
    <location>
        <begin position="39"/>
        <end position="200"/>
    </location>
</feature>
<dbReference type="EMBL" id="BPEY01000086">
    <property type="protein sequence ID" value="GIU50453.1"/>
    <property type="molecule type" value="Genomic_DNA"/>
</dbReference>
<keyword evidence="4" id="KW-1185">Reference proteome</keyword>
<reference evidence="3" key="1">
    <citation type="submission" date="2021-05" db="EMBL/GenBank/DDBJ databases">
        <title>Molecular characterization for Shewanella algae harboring chromosomal blaOXA-55-like strains isolated from clinical and environment sample.</title>
        <authorList>
            <person name="Ohama Y."/>
            <person name="Aoki K."/>
            <person name="Harada S."/>
            <person name="Moriya K."/>
            <person name="Ishii Y."/>
            <person name="Tateda K."/>
        </authorList>
    </citation>
    <scope>NUCLEOTIDE SEQUENCE</scope>
    <source>
        <strain evidence="3">JCM 11563</strain>
    </source>
</reference>
<dbReference type="PANTHER" id="PTHR30619">
    <property type="entry name" value="DNA INTERNALIZATION/COMPETENCE PROTEIN COMEC/REC2"/>
    <property type="match status" value="1"/>
</dbReference>
<evidence type="ECO:0000259" key="2">
    <source>
        <dbReference type="Pfam" id="PF00753"/>
    </source>
</evidence>
<protein>
    <recommendedName>
        <fullName evidence="2">Metallo-beta-lactamase domain-containing protein</fullName>
    </recommendedName>
</protein>
<dbReference type="InterPro" id="IPR052159">
    <property type="entry name" value="Competence_DNA_uptake"/>
</dbReference>
<sequence>MKQSFLFFLLLFSTDLLASQYIKIVDVGAGLCIIGVDQKNSKYFIYDTGNWRNSECVVQTKALINSNTIDLIILSHSDSDHIGNTYEIEKSFKIKRLVHTGYERNRIKTWRKTQAAINNMLISGGIVHNIANDKKLPDTIKIGDFSIDFIYGRSNWDETKLAEAERRNAISIVVKVTLDGKSVLLPGDIIGRNTRGENRDCLHTESLLVKKNQI</sequence>
<evidence type="ECO:0000313" key="4">
    <source>
        <dbReference type="Proteomes" id="UP000887104"/>
    </source>
</evidence>
<dbReference type="PANTHER" id="PTHR30619:SF7">
    <property type="entry name" value="BETA-LACTAMASE DOMAIN PROTEIN"/>
    <property type="match status" value="1"/>
</dbReference>
<feature type="signal peptide" evidence="1">
    <location>
        <begin position="1"/>
        <end position="18"/>
    </location>
</feature>
<evidence type="ECO:0000313" key="3">
    <source>
        <dbReference type="EMBL" id="GIU50453.1"/>
    </source>
</evidence>
<proteinExistence type="predicted"/>
<dbReference type="InterPro" id="IPR001279">
    <property type="entry name" value="Metallo-B-lactamas"/>
</dbReference>
<name>A0ABQ4PP80_9GAMM</name>
<evidence type="ECO:0000256" key="1">
    <source>
        <dbReference type="SAM" id="SignalP"/>
    </source>
</evidence>
<dbReference type="Proteomes" id="UP000887104">
    <property type="component" value="Unassembled WGS sequence"/>
</dbReference>
<feature type="chain" id="PRO_5045042600" description="Metallo-beta-lactamase domain-containing protein" evidence="1">
    <location>
        <begin position="19"/>
        <end position="214"/>
    </location>
</feature>
<keyword evidence="1" id="KW-0732">Signal</keyword>
<organism evidence="3 4">
    <name type="scientific">Shewanella sairae</name>
    <dbReference type="NCBI Taxonomy" id="190310"/>
    <lineage>
        <taxon>Bacteria</taxon>
        <taxon>Pseudomonadati</taxon>
        <taxon>Pseudomonadota</taxon>
        <taxon>Gammaproteobacteria</taxon>
        <taxon>Alteromonadales</taxon>
        <taxon>Shewanellaceae</taxon>
        <taxon>Shewanella</taxon>
    </lineage>
</organism>
<gene>
    <name evidence="3" type="ORF">TUM4438_36510</name>
</gene>
<dbReference type="SUPFAM" id="SSF56281">
    <property type="entry name" value="Metallo-hydrolase/oxidoreductase"/>
    <property type="match status" value="1"/>
</dbReference>
<comment type="caution">
    <text evidence="3">The sequence shown here is derived from an EMBL/GenBank/DDBJ whole genome shotgun (WGS) entry which is preliminary data.</text>
</comment>
<accession>A0ABQ4PP80</accession>
<dbReference type="Gene3D" id="3.60.15.10">
    <property type="entry name" value="Ribonuclease Z/Hydroxyacylglutathione hydrolase-like"/>
    <property type="match status" value="1"/>
</dbReference>
<dbReference type="Pfam" id="PF00753">
    <property type="entry name" value="Lactamase_B"/>
    <property type="match status" value="1"/>
</dbReference>
<dbReference type="InterPro" id="IPR036866">
    <property type="entry name" value="RibonucZ/Hydroxyglut_hydro"/>
</dbReference>
<dbReference type="RefSeq" id="WP_220782633.1">
    <property type="nucleotide sequence ID" value="NZ_BPEY01000086.1"/>
</dbReference>